<keyword evidence="5 8" id="KW-0812">Transmembrane</keyword>
<feature type="transmembrane region" description="Helical" evidence="8">
    <location>
        <begin position="137"/>
        <end position="158"/>
    </location>
</feature>
<dbReference type="GO" id="GO:0005886">
    <property type="term" value="C:plasma membrane"/>
    <property type="evidence" value="ECO:0007669"/>
    <property type="project" value="UniProtKB-SubCell"/>
</dbReference>
<feature type="transmembrane region" description="Helical" evidence="8">
    <location>
        <begin position="370"/>
        <end position="393"/>
    </location>
</feature>
<dbReference type="InterPro" id="IPR004695">
    <property type="entry name" value="SLAC1/Mae1/Ssu1/TehA"/>
</dbReference>
<dbReference type="CDD" id="cd09320">
    <property type="entry name" value="TDT_like_2"/>
    <property type="match status" value="1"/>
</dbReference>
<dbReference type="Pfam" id="PF03595">
    <property type="entry name" value="SLAC1"/>
    <property type="match status" value="1"/>
</dbReference>
<evidence type="ECO:0000256" key="4">
    <source>
        <dbReference type="ARBA" id="ARBA00022475"/>
    </source>
</evidence>
<protein>
    <submittedName>
        <fullName evidence="9">Integral membrane protein</fullName>
    </submittedName>
</protein>
<evidence type="ECO:0000256" key="1">
    <source>
        <dbReference type="ARBA" id="ARBA00004651"/>
    </source>
</evidence>
<feature type="transmembrane region" description="Helical" evidence="8">
    <location>
        <begin position="345"/>
        <end position="364"/>
    </location>
</feature>
<reference evidence="10" key="2">
    <citation type="submission" date="2018-03" db="EMBL/GenBank/DDBJ databases">
        <authorList>
            <person name="Derbyshire K."/>
            <person name="Gray T.A."/>
            <person name="Champion M."/>
        </authorList>
    </citation>
    <scope>NUCLEOTIDE SEQUENCE [LARGE SCALE GENOMIC DNA]</scope>
    <source>
        <strain evidence="10">MKD8</strain>
    </source>
</reference>
<keyword evidence="6 8" id="KW-1133">Transmembrane helix</keyword>
<evidence type="ECO:0000256" key="2">
    <source>
        <dbReference type="ARBA" id="ARBA00008566"/>
    </source>
</evidence>
<comment type="subcellular location">
    <subcellularLocation>
        <location evidence="1">Cell membrane</location>
        <topology evidence="1">Multi-pass membrane protein</topology>
    </subcellularLocation>
</comment>
<dbReference type="InterPro" id="IPR051629">
    <property type="entry name" value="Sulfite_efflux_TDT"/>
</dbReference>
<dbReference type="Gene3D" id="1.50.10.150">
    <property type="entry name" value="Voltage-dependent anion channel"/>
    <property type="match status" value="1"/>
</dbReference>
<gene>
    <name evidence="9" type="ORF">D806_027710</name>
</gene>
<feature type="transmembrane region" description="Helical" evidence="8">
    <location>
        <begin position="94"/>
        <end position="116"/>
    </location>
</feature>
<evidence type="ECO:0000256" key="3">
    <source>
        <dbReference type="ARBA" id="ARBA00022448"/>
    </source>
</evidence>
<evidence type="ECO:0000256" key="5">
    <source>
        <dbReference type="ARBA" id="ARBA00022692"/>
    </source>
</evidence>
<dbReference type="EMBL" id="CP027541">
    <property type="protein sequence ID" value="AWT53749.1"/>
    <property type="molecule type" value="Genomic_DNA"/>
</dbReference>
<dbReference type="Proteomes" id="UP000011200">
    <property type="component" value="Chromosome"/>
</dbReference>
<organism evidence="9 10">
    <name type="scientific">Mycolicibacterium smegmatis (strain MKD8)</name>
    <name type="common">Mycobacterium smegmatis</name>
    <dbReference type="NCBI Taxonomy" id="1214915"/>
    <lineage>
        <taxon>Bacteria</taxon>
        <taxon>Bacillati</taxon>
        <taxon>Actinomycetota</taxon>
        <taxon>Actinomycetes</taxon>
        <taxon>Mycobacteriales</taxon>
        <taxon>Mycobacteriaceae</taxon>
        <taxon>Mycolicibacterium</taxon>
    </lineage>
</organism>
<name>A0A2U9PPQ4_MYCSE</name>
<keyword evidence="3" id="KW-0813">Transport</keyword>
<feature type="transmembrane region" description="Helical" evidence="8">
    <location>
        <begin position="311"/>
        <end position="333"/>
    </location>
</feature>
<evidence type="ECO:0000313" key="9">
    <source>
        <dbReference type="EMBL" id="AWT53749.1"/>
    </source>
</evidence>
<evidence type="ECO:0000313" key="10">
    <source>
        <dbReference type="Proteomes" id="UP000011200"/>
    </source>
</evidence>
<accession>A0A2U9PPQ4</accession>
<proteinExistence type="inferred from homology"/>
<reference evidence="9 10" key="1">
    <citation type="journal article" date="2013" name="Genome Announc.">
        <title>Draft genome sequence of MKD8, a conjugal recipient Mycobacterium smegmatis strain.</title>
        <authorList>
            <person name="Gray T.A."/>
            <person name="Palumbo M.J."/>
            <person name="Derbyshire K.M."/>
        </authorList>
    </citation>
    <scope>NUCLEOTIDE SEQUENCE [LARGE SCALE GENOMIC DNA]</scope>
    <source>
        <strain evidence="9 10">MKD8</strain>
    </source>
</reference>
<feature type="transmembrane region" description="Helical" evidence="8">
    <location>
        <begin position="67"/>
        <end position="88"/>
    </location>
</feature>
<evidence type="ECO:0000256" key="8">
    <source>
        <dbReference type="SAM" id="Phobius"/>
    </source>
</evidence>
<keyword evidence="4" id="KW-1003">Cell membrane</keyword>
<keyword evidence="7 8" id="KW-0472">Membrane</keyword>
<comment type="similarity">
    <text evidence="2">Belongs to the tellurite-resistance/dicarboxylate transporter (TDT) family.</text>
</comment>
<feature type="transmembrane region" description="Helical" evidence="8">
    <location>
        <begin position="269"/>
        <end position="291"/>
    </location>
</feature>
<sequence length="407" mass="42150">MTPQARGGYRQTPGFGSIGEVSTAVAPAVDIDPEFDTHFVTAPRPFHVAWCAETARRASAFAHITPNWFASVMGTGIVATAAVTLPVHMPGLRVFATLVWVLAATLLVTLTAAFATHWLRHRTEAVGYANHPVMSQFYGAPAMALLTVGAGTLLLGRAVLGERIALLVGSVLWVAGTVLGLVVAVAVPYRMITRTGPAVTAVPAWMMPVVPPMVSASTGALLLDHVGVAGETLLMACYAMFGLSLLVGFVTVTMVYSRLMHGGLPEVQAIPTVWIVLGVIGQSITATNLLAAHASSVVTDTSVVSALHAFGIVYGVVMGGFGAFVFCVAAALTVHAARRGLSFTLTWWSFTFPVGTCVTGASALGAATGAVVFSGLAVLLYVALLVAWVTVAMHTVRGVASGRLLAG</sequence>
<feature type="transmembrane region" description="Helical" evidence="8">
    <location>
        <begin position="164"/>
        <end position="187"/>
    </location>
</feature>
<dbReference type="AlphaFoldDB" id="A0A2U9PPQ4"/>
<feature type="transmembrane region" description="Helical" evidence="8">
    <location>
        <begin position="233"/>
        <end position="257"/>
    </location>
</feature>
<dbReference type="PANTHER" id="PTHR31686:SF1">
    <property type="entry name" value="SULFITE EFFLUX PUMP SSU1"/>
    <property type="match status" value="1"/>
</dbReference>
<dbReference type="PANTHER" id="PTHR31686">
    <property type="match status" value="1"/>
</dbReference>
<evidence type="ECO:0000256" key="7">
    <source>
        <dbReference type="ARBA" id="ARBA00023136"/>
    </source>
</evidence>
<dbReference type="InterPro" id="IPR038665">
    <property type="entry name" value="Voltage-dep_anion_channel_sf"/>
</dbReference>
<dbReference type="GO" id="GO:0055085">
    <property type="term" value="P:transmembrane transport"/>
    <property type="evidence" value="ECO:0007669"/>
    <property type="project" value="InterPro"/>
</dbReference>
<evidence type="ECO:0000256" key="6">
    <source>
        <dbReference type="ARBA" id="ARBA00022989"/>
    </source>
</evidence>
<feature type="transmembrane region" description="Helical" evidence="8">
    <location>
        <begin position="199"/>
        <end position="221"/>
    </location>
</feature>